<evidence type="ECO:0000256" key="10">
    <source>
        <dbReference type="ARBA" id="ARBA00022842"/>
    </source>
</evidence>
<feature type="domain" description="Nucleoside diphosphate kinase-like" evidence="16">
    <location>
        <begin position="2"/>
        <end position="135"/>
    </location>
</feature>
<evidence type="ECO:0000256" key="11">
    <source>
        <dbReference type="ARBA" id="ARBA00023080"/>
    </source>
</evidence>
<dbReference type="InterPro" id="IPR034907">
    <property type="entry name" value="NDK-like_dom"/>
</dbReference>
<comment type="caution">
    <text evidence="17">The sequence shown here is derived from an EMBL/GenBank/DDBJ whole genome shotgun (WGS) entry which is preliminary data.</text>
</comment>
<feature type="binding site" evidence="12 13">
    <location>
        <position position="103"/>
    </location>
    <ligand>
        <name>ATP</name>
        <dbReference type="ChEBI" id="CHEBI:30616"/>
    </ligand>
</feature>
<dbReference type="GO" id="GO:0046872">
    <property type="term" value="F:metal ion binding"/>
    <property type="evidence" value="ECO:0007669"/>
    <property type="project" value="UniProtKB-KW"/>
</dbReference>
<keyword evidence="4 12" id="KW-0963">Cytoplasm</keyword>
<dbReference type="EC" id="2.7.4.6" evidence="2 12"/>
<gene>
    <name evidence="12" type="primary">ndk</name>
    <name evidence="17" type="ORF">DRP44_00275</name>
</gene>
<dbReference type="FunFam" id="3.30.70.141:FF:000003">
    <property type="entry name" value="Nucleoside diphosphate kinase"/>
    <property type="match status" value="1"/>
</dbReference>
<keyword evidence="5 12" id="KW-0808">Transferase</keyword>
<evidence type="ECO:0000256" key="8">
    <source>
        <dbReference type="ARBA" id="ARBA00022777"/>
    </source>
</evidence>
<feature type="binding site" evidence="12 13">
    <location>
        <position position="58"/>
    </location>
    <ligand>
        <name>ATP</name>
        <dbReference type="ChEBI" id="CHEBI:30616"/>
    </ligand>
</feature>
<feature type="active site" description="Pros-phosphohistidine intermediate" evidence="12 13">
    <location>
        <position position="116"/>
    </location>
</feature>
<dbReference type="SMART" id="SM00562">
    <property type="entry name" value="NDK"/>
    <property type="match status" value="1"/>
</dbReference>
<evidence type="ECO:0000256" key="13">
    <source>
        <dbReference type="PROSITE-ProRule" id="PRU00706"/>
    </source>
</evidence>
<protein>
    <recommendedName>
        <fullName evidence="3 12">Nucleoside diphosphate kinase</fullName>
        <shortName evidence="12">NDK</shortName>
        <shortName evidence="12">NDP kinase</shortName>
        <ecNumber evidence="2 12">2.7.4.6</ecNumber>
    </recommendedName>
    <alternativeName>
        <fullName evidence="12">Nucleoside-2-P kinase</fullName>
    </alternativeName>
</protein>
<evidence type="ECO:0000256" key="2">
    <source>
        <dbReference type="ARBA" id="ARBA00012966"/>
    </source>
</evidence>
<feature type="binding site" evidence="12 13">
    <location>
        <position position="113"/>
    </location>
    <ligand>
        <name>ATP</name>
        <dbReference type="ChEBI" id="CHEBI:30616"/>
    </ligand>
</feature>
<keyword evidence="10 12" id="KW-0460">Magnesium</keyword>
<keyword evidence="9 12" id="KW-0067">ATP-binding</keyword>
<dbReference type="Pfam" id="PF00334">
    <property type="entry name" value="NDK"/>
    <property type="match status" value="1"/>
</dbReference>
<comment type="catalytic activity">
    <reaction evidence="12">
        <text>a ribonucleoside 5'-diphosphate + ATP = a ribonucleoside 5'-triphosphate + ADP</text>
        <dbReference type="Rhea" id="RHEA:18113"/>
        <dbReference type="ChEBI" id="CHEBI:30616"/>
        <dbReference type="ChEBI" id="CHEBI:57930"/>
        <dbReference type="ChEBI" id="CHEBI:61557"/>
        <dbReference type="ChEBI" id="CHEBI:456216"/>
        <dbReference type="EC" id="2.7.4.6"/>
    </reaction>
</comment>
<keyword evidence="8 12" id="KW-0418">Kinase</keyword>
<evidence type="ECO:0000256" key="3">
    <source>
        <dbReference type="ARBA" id="ARBA00017632"/>
    </source>
</evidence>
<evidence type="ECO:0000313" key="18">
    <source>
        <dbReference type="Proteomes" id="UP000282321"/>
    </source>
</evidence>
<dbReference type="GO" id="GO:0006183">
    <property type="term" value="P:GTP biosynthetic process"/>
    <property type="evidence" value="ECO:0007669"/>
    <property type="project" value="UniProtKB-UniRule"/>
</dbReference>
<evidence type="ECO:0000256" key="7">
    <source>
        <dbReference type="ARBA" id="ARBA00022741"/>
    </source>
</evidence>
<organism evidence="17 18">
    <name type="scientific">candidate division TA06 bacterium</name>
    <dbReference type="NCBI Taxonomy" id="2250710"/>
    <lineage>
        <taxon>Bacteria</taxon>
        <taxon>Bacteria division TA06</taxon>
    </lineage>
</organism>
<evidence type="ECO:0000256" key="5">
    <source>
        <dbReference type="ARBA" id="ARBA00022679"/>
    </source>
</evidence>
<evidence type="ECO:0000256" key="12">
    <source>
        <dbReference type="HAMAP-Rule" id="MF_00451"/>
    </source>
</evidence>
<comment type="function">
    <text evidence="12">Major role in the synthesis of nucleoside triphosphates other than ATP. The ATP gamma phosphate is transferred to the NDP beta phosphate via a ping-pong mechanism, using a phosphorylated active-site intermediate.</text>
</comment>
<dbReference type="PANTHER" id="PTHR46161">
    <property type="entry name" value="NUCLEOSIDE DIPHOSPHATE KINASE"/>
    <property type="match status" value="1"/>
</dbReference>
<keyword evidence="11 12" id="KW-0546">Nucleotide metabolism</keyword>
<dbReference type="EMBL" id="QNBC01000002">
    <property type="protein sequence ID" value="RKX68146.1"/>
    <property type="molecule type" value="Genomic_DNA"/>
</dbReference>
<evidence type="ECO:0000313" key="17">
    <source>
        <dbReference type="EMBL" id="RKX68146.1"/>
    </source>
</evidence>
<dbReference type="InterPro" id="IPR001564">
    <property type="entry name" value="Nucleoside_diP_kinase"/>
</dbReference>
<evidence type="ECO:0000256" key="15">
    <source>
        <dbReference type="RuleBase" id="RU004013"/>
    </source>
</evidence>
<keyword evidence="7 12" id="KW-0547">Nucleotide-binding</keyword>
<evidence type="ECO:0000256" key="6">
    <source>
        <dbReference type="ARBA" id="ARBA00022723"/>
    </source>
</evidence>
<dbReference type="GO" id="GO:0004550">
    <property type="term" value="F:nucleoside diphosphate kinase activity"/>
    <property type="evidence" value="ECO:0007669"/>
    <property type="project" value="UniProtKB-UniRule"/>
</dbReference>
<comment type="cofactor">
    <cofactor evidence="12">
        <name>Mg(2+)</name>
        <dbReference type="ChEBI" id="CHEBI:18420"/>
    </cofactor>
</comment>
<proteinExistence type="inferred from homology"/>
<dbReference type="HAMAP" id="MF_00451">
    <property type="entry name" value="NDP_kinase"/>
    <property type="match status" value="1"/>
</dbReference>
<sequence length="136" mass="15669">MKEKTFCLIKPDAFERNIVGKILDIIEAHGFQFVAMRFLHLSETEAEQFYIIHKDKDFYHGLCKYMSEGPVLCMVLEKENAIADLRKLMGVTDPDKAEKGTIRNEFGIDIRHNSIHGSDSPESVKREITFFFKGVI</sequence>
<comment type="catalytic activity">
    <reaction evidence="12 15">
        <text>a 2'-deoxyribonucleoside 5'-diphosphate + ATP = a 2'-deoxyribonucleoside 5'-triphosphate + ADP</text>
        <dbReference type="Rhea" id="RHEA:44640"/>
        <dbReference type="ChEBI" id="CHEBI:30616"/>
        <dbReference type="ChEBI" id="CHEBI:61560"/>
        <dbReference type="ChEBI" id="CHEBI:73316"/>
        <dbReference type="ChEBI" id="CHEBI:456216"/>
        <dbReference type="EC" id="2.7.4.6"/>
    </reaction>
</comment>
<accession>A0A660SD89</accession>
<comment type="subunit">
    <text evidence="12">Homotetramer.</text>
</comment>
<dbReference type="AlphaFoldDB" id="A0A660SD89"/>
<dbReference type="PRINTS" id="PR01243">
    <property type="entry name" value="NUCDPKINASE"/>
</dbReference>
<keyword evidence="12" id="KW-0597">Phosphoprotein</keyword>
<dbReference type="InterPro" id="IPR023005">
    <property type="entry name" value="Nucleoside_diP_kinase_AS"/>
</dbReference>
<dbReference type="CDD" id="cd04413">
    <property type="entry name" value="NDPk_I"/>
    <property type="match status" value="1"/>
</dbReference>
<evidence type="ECO:0000256" key="14">
    <source>
        <dbReference type="RuleBase" id="RU004011"/>
    </source>
</evidence>
<evidence type="ECO:0000256" key="9">
    <source>
        <dbReference type="ARBA" id="ARBA00022840"/>
    </source>
</evidence>
<reference evidence="17 18" key="1">
    <citation type="submission" date="2018-06" db="EMBL/GenBank/DDBJ databases">
        <title>Extensive metabolic versatility and redundancy in microbially diverse, dynamic hydrothermal sediments.</title>
        <authorList>
            <person name="Dombrowski N."/>
            <person name="Teske A."/>
            <person name="Baker B.J."/>
        </authorList>
    </citation>
    <scope>NUCLEOTIDE SEQUENCE [LARGE SCALE GENOMIC DNA]</scope>
    <source>
        <strain evidence="17">B35_G9</strain>
    </source>
</reference>
<dbReference type="GO" id="GO:0006228">
    <property type="term" value="P:UTP biosynthetic process"/>
    <property type="evidence" value="ECO:0007669"/>
    <property type="project" value="UniProtKB-UniRule"/>
</dbReference>
<feature type="binding site" evidence="12 13">
    <location>
        <position position="86"/>
    </location>
    <ligand>
        <name>ATP</name>
        <dbReference type="ChEBI" id="CHEBI:30616"/>
    </ligand>
</feature>
<dbReference type="NCBIfam" id="NF001908">
    <property type="entry name" value="PRK00668.1"/>
    <property type="match status" value="1"/>
</dbReference>
<comment type="subcellular location">
    <subcellularLocation>
        <location evidence="12">Cytoplasm</location>
    </subcellularLocation>
</comment>
<name>A0A660SD89_UNCT6</name>
<dbReference type="Proteomes" id="UP000282321">
    <property type="component" value="Unassembled WGS sequence"/>
</dbReference>
<dbReference type="InterPro" id="IPR036850">
    <property type="entry name" value="NDK-like_dom_sf"/>
</dbReference>
<evidence type="ECO:0000256" key="1">
    <source>
        <dbReference type="ARBA" id="ARBA00008142"/>
    </source>
</evidence>
<keyword evidence="6 12" id="KW-0479">Metal-binding</keyword>
<dbReference type="PROSITE" id="PS00469">
    <property type="entry name" value="NDPK"/>
    <property type="match status" value="1"/>
</dbReference>
<evidence type="ECO:0000256" key="4">
    <source>
        <dbReference type="ARBA" id="ARBA00022490"/>
    </source>
</evidence>
<dbReference type="SUPFAM" id="SSF54919">
    <property type="entry name" value="Nucleoside diphosphate kinase, NDK"/>
    <property type="match status" value="1"/>
</dbReference>
<dbReference type="Gene3D" id="3.30.70.141">
    <property type="entry name" value="Nucleoside diphosphate kinase-like domain"/>
    <property type="match status" value="1"/>
</dbReference>
<dbReference type="PROSITE" id="PS51374">
    <property type="entry name" value="NDPK_LIKE"/>
    <property type="match status" value="1"/>
</dbReference>
<feature type="binding site" evidence="12 13">
    <location>
        <position position="92"/>
    </location>
    <ligand>
        <name>ATP</name>
        <dbReference type="ChEBI" id="CHEBI:30616"/>
    </ligand>
</feature>
<dbReference type="GO" id="GO:0005524">
    <property type="term" value="F:ATP binding"/>
    <property type="evidence" value="ECO:0007669"/>
    <property type="project" value="UniProtKB-UniRule"/>
</dbReference>
<dbReference type="GO" id="GO:0005737">
    <property type="term" value="C:cytoplasm"/>
    <property type="evidence" value="ECO:0007669"/>
    <property type="project" value="UniProtKB-SubCell"/>
</dbReference>
<dbReference type="PANTHER" id="PTHR46161:SF3">
    <property type="entry name" value="NUCLEOSIDE DIPHOSPHATE KINASE DDB_G0292928-RELATED"/>
    <property type="match status" value="1"/>
</dbReference>
<evidence type="ECO:0000259" key="16">
    <source>
        <dbReference type="SMART" id="SM00562"/>
    </source>
</evidence>
<comment type="similarity">
    <text evidence="1 12 13 14">Belongs to the NDK family.</text>
</comment>
<feature type="binding site" evidence="12 13">
    <location>
        <position position="10"/>
    </location>
    <ligand>
        <name>ATP</name>
        <dbReference type="ChEBI" id="CHEBI:30616"/>
    </ligand>
</feature>
<dbReference type="GO" id="GO:0006241">
    <property type="term" value="P:CTP biosynthetic process"/>
    <property type="evidence" value="ECO:0007669"/>
    <property type="project" value="UniProtKB-UniRule"/>
</dbReference>